<evidence type="ECO:0000313" key="1">
    <source>
        <dbReference type="EMBL" id="OMJ85971.1"/>
    </source>
</evidence>
<organism evidence="1 2">
    <name type="scientific">Stentor coeruleus</name>
    <dbReference type="NCBI Taxonomy" id="5963"/>
    <lineage>
        <taxon>Eukaryota</taxon>
        <taxon>Sar</taxon>
        <taxon>Alveolata</taxon>
        <taxon>Ciliophora</taxon>
        <taxon>Postciliodesmatophora</taxon>
        <taxon>Heterotrichea</taxon>
        <taxon>Heterotrichida</taxon>
        <taxon>Stentoridae</taxon>
        <taxon>Stentor</taxon>
    </lineage>
</organism>
<dbReference type="EMBL" id="MPUH01000220">
    <property type="protein sequence ID" value="OMJ85971.1"/>
    <property type="molecule type" value="Genomic_DNA"/>
</dbReference>
<name>A0A1R2CAE6_9CILI</name>
<comment type="caution">
    <text evidence="1">The sequence shown here is derived from an EMBL/GenBank/DDBJ whole genome shotgun (WGS) entry which is preliminary data.</text>
</comment>
<keyword evidence="2" id="KW-1185">Reference proteome</keyword>
<protein>
    <submittedName>
        <fullName evidence="1">Uncharacterized protein</fullName>
    </submittedName>
</protein>
<evidence type="ECO:0000313" key="2">
    <source>
        <dbReference type="Proteomes" id="UP000187209"/>
    </source>
</evidence>
<dbReference type="OrthoDB" id="10557389at2759"/>
<dbReference type="Proteomes" id="UP000187209">
    <property type="component" value="Unassembled WGS sequence"/>
</dbReference>
<dbReference type="AlphaFoldDB" id="A0A1R2CAE6"/>
<proteinExistence type="predicted"/>
<accession>A0A1R2CAE6</accession>
<sequence length="474" mass="54366">MNILSIEDKFKALDEKEKKVRMYYNPKSTKGKKHHYISDIRADFHYDTLLYGLGMFWMQETEEDIIDEIKQEQEPIINLPIPESIQPKSPVLAKRRNLALLELQKPLSKDHYKGIFSHTKVLNHDYLYKKPYVDFGKSGWKTAAINERGVKNKAAKAEIIYSSRVQDCTQTLSQKINRFRVDSPQKSKKRSELHLNAEEFKKYLEESKQLVFNGKEPAKFDLSLESLRKKPQGFKDKNIAPQLFHILFQSSTIIQVKTINALVSVCITNVSISGFPNKNYVGLSVDNGYVMWGNNNSLDLRQIFGEGIDKNTIRVLIQGDKENVDYYVRIQEFKEGDDIEVKDEIIAYKLVIFEKIKANSNKPLVVPITLHKINEKLIPKNIQPNLPKIDTRSKPTLNNKKKNFANPLTSALFSYKVAAESFHPQAYPANLSIFEAHDFIEENYSLPPKPKPPSARAQINLAVSGFGLNNSYIS</sequence>
<reference evidence="1 2" key="1">
    <citation type="submission" date="2016-11" db="EMBL/GenBank/DDBJ databases">
        <title>The macronuclear genome of Stentor coeruleus: a giant cell with tiny introns.</title>
        <authorList>
            <person name="Slabodnick M."/>
            <person name="Ruby J.G."/>
            <person name="Reiff S.B."/>
            <person name="Swart E.C."/>
            <person name="Gosai S."/>
            <person name="Prabakaran S."/>
            <person name="Witkowska E."/>
            <person name="Larue G.E."/>
            <person name="Fisher S."/>
            <person name="Freeman R.M."/>
            <person name="Gunawardena J."/>
            <person name="Chu W."/>
            <person name="Stover N.A."/>
            <person name="Gregory B.D."/>
            <person name="Nowacki M."/>
            <person name="Derisi J."/>
            <person name="Roy S.W."/>
            <person name="Marshall W.F."/>
            <person name="Sood P."/>
        </authorList>
    </citation>
    <scope>NUCLEOTIDE SEQUENCE [LARGE SCALE GENOMIC DNA]</scope>
    <source>
        <strain evidence="1">WM001</strain>
    </source>
</reference>
<gene>
    <name evidence="1" type="ORF">SteCoe_12605</name>
</gene>